<dbReference type="InterPro" id="IPR007214">
    <property type="entry name" value="YbaK/aa-tRNA-synth-assoc-dom"/>
</dbReference>
<evidence type="ECO:0000256" key="1">
    <source>
        <dbReference type="ARBA" id="ARBA00009798"/>
    </source>
</evidence>
<dbReference type="CDD" id="cd00002">
    <property type="entry name" value="YbaK_deacylase"/>
    <property type="match status" value="1"/>
</dbReference>
<comment type="similarity">
    <text evidence="1 4">Belongs to the prolyl-tRNA editing family. YbaK/EbsC subfamily.</text>
</comment>
<dbReference type="PANTHER" id="PTHR30411:SF0">
    <property type="entry name" value="CYS-TRNA(PRO)_CYS-TRNA(CYS) DEACYLASE YBAK"/>
    <property type="match status" value="1"/>
</dbReference>
<dbReference type="PATRIC" id="fig|1007676.4.peg.627"/>
<proteinExistence type="inferred from homology"/>
<gene>
    <name evidence="6" type="ORF">ABM34_03035</name>
</gene>
<dbReference type="STRING" id="1007676.ABM34_03035"/>
<evidence type="ECO:0000313" key="6">
    <source>
        <dbReference type="EMBL" id="AKP66629.1"/>
    </source>
</evidence>
<organism evidence="6 7">
    <name type="scientific">Companilactobacillus ginsenosidimutans</name>
    <dbReference type="NCBI Taxonomy" id="1007676"/>
    <lineage>
        <taxon>Bacteria</taxon>
        <taxon>Bacillati</taxon>
        <taxon>Bacillota</taxon>
        <taxon>Bacilli</taxon>
        <taxon>Lactobacillales</taxon>
        <taxon>Lactobacillaceae</taxon>
        <taxon>Companilactobacillus</taxon>
    </lineage>
</organism>
<evidence type="ECO:0000313" key="7">
    <source>
        <dbReference type="Proteomes" id="UP000036106"/>
    </source>
</evidence>
<evidence type="ECO:0000256" key="2">
    <source>
        <dbReference type="ARBA" id="ARBA00022917"/>
    </source>
</evidence>
<dbReference type="GO" id="GO:0006412">
    <property type="term" value="P:translation"/>
    <property type="evidence" value="ECO:0007669"/>
    <property type="project" value="UniProtKB-KW"/>
</dbReference>
<dbReference type="EC" id="4.2.-.-" evidence="4"/>
<evidence type="ECO:0000259" key="5">
    <source>
        <dbReference type="Pfam" id="PF04073"/>
    </source>
</evidence>
<dbReference type="KEGG" id="lgn:ABM34_03035"/>
<dbReference type="PIRSF" id="PIRSF006181">
    <property type="entry name" value="EbsC_YbaK"/>
    <property type="match status" value="1"/>
</dbReference>
<dbReference type="Gene3D" id="3.90.960.10">
    <property type="entry name" value="YbaK/aminoacyl-tRNA synthetase-associated domain"/>
    <property type="match status" value="1"/>
</dbReference>
<dbReference type="GO" id="GO:0002161">
    <property type="term" value="F:aminoacyl-tRNA deacylase activity"/>
    <property type="evidence" value="ECO:0007669"/>
    <property type="project" value="InterPro"/>
</dbReference>
<keyword evidence="7" id="KW-1185">Reference proteome</keyword>
<protein>
    <recommendedName>
        <fullName evidence="4">Cys-tRNA(Pro)/Cys-tRNA(Cys) deacylase</fullName>
        <ecNumber evidence="4">4.2.-.-</ecNumber>
    </recommendedName>
</protein>
<dbReference type="EMBL" id="CP012034">
    <property type="protein sequence ID" value="AKP66629.1"/>
    <property type="molecule type" value="Genomic_DNA"/>
</dbReference>
<dbReference type="PANTHER" id="PTHR30411">
    <property type="entry name" value="CYTOPLASMIC PROTEIN"/>
    <property type="match status" value="1"/>
</dbReference>
<accession>A0A0H4QE37</accession>
<dbReference type="SUPFAM" id="SSF55826">
    <property type="entry name" value="YbaK/ProRS associated domain"/>
    <property type="match status" value="1"/>
</dbReference>
<dbReference type="OrthoDB" id="9809296at2"/>
<dbReference type="InterPro" id="IPR004369">
    <property type="entry name" value="Prolyl-tRNA_editing_YbaK/EbsC"/>
</dbReference>
<keyword evidence="2 4" id="KW-0648">Protein biosynthesis</keyword>
<reference evidence="7" key="1">
    <citation type="submission" date="2015-07" db="EMBL/GenBank/DDBJ databases">
        <title>Lactobacillus ginsenosidimutans/EMML 3141/ whole genome sequencing.</title>
        <authorList>
            <person name="Kim M.K."/>
            <person name="Im W.-T."/>
            <person name="Srinivasan S."/>
            <person name="Lee J.-J."/>
        </authorList>
    </citation>
    <scope>NUCLEOTIDE SEQUENCE [LARGE SCALE GENOMIC DNA]</scope>
    <source>
        <strain evidence="7">EMML 3041</strain>
    </source>
</reference>
<dbReference type="AlphaFoldDB" id="A0A0H4QE37"/>
<name>A0A0H4QE37_9LACO</name>
<dbReference type="InterPro" id="IPR036754">
    <property type="entry name" value="YbaK/aa-tRNA-synt-asso_dom_sf"/>
</dbReference>
<evidence type="ECO:0000256" key="4">
    <source>
        <dbReference type="PIRNR" id="PIRNR006181"/>
    </source>
</evidence>
<feature type="domain" description="YbaK/aminoacyl-tRNA synthetase-associated" evidence="5">
    <location>
        <begin position="50"/>
        <end position="153"/>
    </location>
</feature>
<dbReference type="Proteomes" id="UP000036106">
    <property type="component" value="Chromosome"/>
</dbReference>
<dbReference type="GO" id="GO:0016829">
    <property type="term" value="F:lyase activity"/>
    <property type="evidence" value="ECO:0007669"/>
    <property type="project" value="UniProtKB-KW"/>
</dbReference>
<dbReference type="Pfam" id="PF04073">
    <property type="entry name" value="tRNA_edit"/>
    <property type="match status" value="1"/>
</dbReference>
<keyword evidence="3 4" id="KW-0456">Lyase</keyword>
<evidence type="ECO:0000256" key="3">
    <source>
        <dbReference type="ARBA" id="ARBA00023239"/>
    </source>
</evidence>
<sequence>MSKKNKIIKTLVEKILDKQKIPYEGITFATQADGDTQELVTDKSMRDGIKIYKTLVLTGNKTGPLVGMVALDKHISYKKLAKLSGNKKIGMVPLKDLVKTSGFEHGANSPVGIRSLHNYPIFFDTEAEQSKKIIVSAGKVGYSVIIDPHDLAKSVNAKFGDFGVEEPEA</sequence>